<dbReference type="EMBL" id="BT036479">
    <property type="protein sequence ID" value="ACF81484.1"/>
    <property type="molecule type" value="mRNA"/>
</dbReference>
<proteinExistence type="evidence at transcript level"/>
<evidence type="ECO:0000313" key="1">
    <source>
        <dbReference type="EMBL" id="ACF81484.1"/>
    </source>
</evidence>
<organism evidence="1">
    <name type="scientific">Zea mays</name>
    <name type="common">Maize</name>
    <dbReference type="NCBI Taxonomy" id="4577"/>
    <lineage>
        <taxon>Eukaryota</taxon>
        <taxon>Viridiplantae</taxon>
        <taxon>Streptophyta</taxon>
        <taxon>Embryophyta</taxon>
        <taxon>Tracheophyta</taxon>
        <taxon>Spermatophyta</taxon>
        <taxon>Magnoliopsida</taxon>
        <taxon>Liliopsida</taxon>
        <taxon>Poales</taxon>
        <taxon>Poaceae</taxon>
        <taxon>PACMAD clade</taxon>
        <taxon>Panicoideae</taxon>
        <taxon>Andropogonodae</taxon>
        <taxon>Andropogoneae</taxon>
        <taxon>Tripsacinae</taxon>
        <taxon>Zea</taxon>
    </lineage>
</organism>
<accession>B4FH91</accession>
<dbReference type="AlphaFoldDB" id="B4FH91"/>
<sequence>MKYYLRFVFHVKEVKYIDKCSMPHTLHDSLASEVGSWPMVRPYRYNLASYVARGGVRCGFIPLEV</sequence>
<reference evidence="1" key="1">
    <citation type="journal article" date="2009" name="PLoS Genet.">
        <title>Sequencing, mapping, and analysis of 27,455 maize full-length cDNAs.</title>
        <authorList>
            <person name="Soderlund C."/>
            <person name="Descour A."/>
            <person name="Kudrna D."/>
            <person name="Bomhoff M."/>
            <person name="Boyd L."/>
            <person name="Currie J."/>
            <person name="Angelova A."/>
            <person name="Collura K."/>
            <person name="Wissotski M."/>
            <person name="Ashley E."/>
            <person name="Morrow D."/>
            <person name="Fernandes J."/>
            <person name="Walbot V."/>
            <person name="Yu Y."/>
        </authorList>
    </citation>
    <scope>NUCLEOTIDE SEQUENCE</scope>
    <source>
        <strain evidence="1">B73</strain>
    </source>
</reference>
<name>B4FH91_MAIZE</name>
<protein>
    <submittedName>
        <fullName evidence="1">Uncharacterized protein</fullName>
    </submittedName>
</protein>